<feature type="compositionally biased region" description="Basic and acidic residues" evidence="1">
    <location>
        <begin position="46"/>
        <end position="59"/>
    </location>
</feature>
<dbReference type="EMBL" id="UINC01000670">
    <property type="protein sequence ID" value="SUZ59311.1"/>
    <property type="molecule type" value="Genomic_DNA"/>
</dbReference>
<name>A0A381NXH5_9ZZZZ</name>
<evidence type="ECO:0000313" key="2">
    <source>
        <dbReference type="EMBL" id="SUZ59311.1"/>
    </source>
</evidence>
<protein>
    <submittedName>
        <fullName evidence="2">Uncharacterized protein</fullName>
    </submittedName>
</protein>
<organism evidence="2">
    <name type="scientific">marine metagenome</name>
    <dbReference type="NCBI Taxonomy" id="408172"/>
    <lineage>
        <taxon>unclassified sequences</taxon>
        <taxon>metagenomes</taxon>
        <taxon>ecological metagenomes</taxon>
    </lineage>
</organism>
<evidence type="ECO:0000256" key="1">
    <source>
        <dbReference type="SAM" id="MobiDB-lite"/>
    </source>
</evidence>
<reference evidence="2" key="1">
    <citation type="submission" date="2018-05" db="EMBL/GenBank/DDBJ databases">
        <authorList>
            <person name="Lanie J.A."/>
            <person name="Ng W.-L."/>
            <person name="Kazmierczak K.M."/>
            <person name="Andrzejewski T.M."/>
            <person name="Davidsen T.M."/>
            <person name="Wayne K.J."/>
            <person name="Tettelin H."/>
            <person name="Glass J.I."/>
            <person name="Rusch D."/>
            <person name="Podicherti R."/>
            <person name="Tsui H.-C.T."/>
            <person name="Winkler M.E."/>
        </authorList>
    </citation>
    <scope>NUCLEOTIDE SEQUENCE</scope>
</reference>
<dbReference type="AlphaFoldDB" id="A0A381NXH5"/>
<sequence>MAFGLPGAIIQLIQGSKPEGKIGASPPCQTADQSPIPNLGGGSRSIGRDHCLQKRRDSCATRGRSIGNATGHPSTHRSSH</sequence>
<proteinExistence type="predicted"/>
<accession>A0A381NXH5</accession>
<gene>
    <name evidence="2" type="ORF">METZ01_LOCUS12165</name>
</gene>
<feature type="region of interest" description="Disordered" evidence="1">
    <location>
        <begin position="17"/>
        <end position="80"/>
    </location>
</feature>
<feature type="compositionally biased region" description="Polar residues" evidence="1">
    <location>
        <begin position="27"/>
        <end position="36"/>
    </location>
</feature>